<dbReference type="Pfam" id="PF00067">
    <property type="entry name" value="p450"/>
    <property type="match status" value="1"/>
</dbReference>
<sequence length="572" mass="63343">MDRLATLAHLIATLPPLQLAAASLAILTFAGYLWLYPIAYARLAYRNLPGPDPGSFFWGNITGVFAPPTPNSAHADWHKAHGHTIKYRMQFGSHDLSTIDPAALSYIVNNPYVFDKPPVVKAFLSRLVGTGVILSTGDHHRNQRKIMGPAFGQGAVKEMFPVFYDVSYALKDKLRDLISSQSRIVTSPSPIKPSELVAGGAKIDVLKYLTLAAFDIIGISGFGFVFNSLSGEKNMVVDLAEAFLQSGSELGVQYILKQYFPFTLLRSSRDRMVMERRQALVDFSRSITRKRIQEILDITSGEGVYKRQDIGKDLLSLLVKSNMASDLKENERLAEDDIADQILTILLAGGETTSSAVSATLHFLTQYPDVQDRLRKELLTIDEDRPSAETLNKLPYLEAVIREVIRLAPGVSLYFRTAVHDVMIPFSQPLVGADGKLMTEVKMKRGDQLFLPLTAINTSPALWGPDGESFNPSRWLQEDPNRVKLPGIYGNNFTFVGGTRYCIGYRFALQQIKVVLFVLLRGFDFQELKSKPELFRATSSVVQTFIRGEEHLGTQNPLMVVPLGGSAEAPAA</sequence>
<dbReference type="SUPFAM" id="SSF48264">
    <property type="entry name" value="Cytochrome P450"/>
    <property type="match status" value="1"/>
</dbReference>
<evidence type="ECO:0000256" key="8">
    <source>
        <dbReference type="ARBA" id="ARBA00023033"/>
    </source>
</evidence>
<dbReference type="GO" id="GO:0020037">
    <property type="term" value="F:heme binding"/>
    <property type="evidence" value="ECO:0007669"/>
    <property type="project" value="InterPro"/>
</dbReference>
<dbReference type="AlphaFoldDB" id="A0A5D3B3Y3"/>
<proteinExistence type="inferred from homology"/>
<name>A0A5D3B3Y3_9TREE</name>
<evidence type="ECO:0000313" key="10">
    <source>
        <dbReference type="EMBL" id="TYJ56890.1"/>
    </source>
</evidence>
<dbReference type="Gene3D" id="1.10.630.10">
    <property type="entry name" value="Cytochrome P450"/>
    <property type="match status" value="1"/>
</dbReference>
<organism evidence="10 11">
    <name type="scientific">Cryptococcus floricola</name>
    <dbReference type="NCBI Taxonomy" id="2591691"/>
    <lineage>
        <taxon>Eukaryota</taxon>
        <taxon>Fungi</taxon>
        <taxon>Dikarya</taxon>
        <taxon>Basidiomycota</taxon>
        <taxon>Agaricomycotina</taxon>
        <taxon>Tremellomycetes</taxon>
        <taxon>Tremellales</taxon>
        <taxon>Cryptococcaceae</taxon>
        <taxon>Cryptococcus</taxon>
    </lineage>
</organism>
<dbReference type="PRINTS" id="PR00465">
    <property type="entry name" value="EP450IV"/>
</dbReference>
<evidence type="ECO:0000256" key="4">
    <source>
        <dbReference type="ARBA" id="ARBA00022617"/>
    </source>
</evidence>
<evidence type="ECO:0000313" key="11">
    <source>
        <dbReference type="Proteomes" id="UP000322245"/>
    </source>
</evidence>
<dbReference type="InterPro" id="IPR036396">
    <property type="entry name" value="Cyt_P450_sf"/>
</dbReference>
<gene>
    <name evidence="10" type="ORF">B9479_002335</name>
</gene>
<evidence type="ECO:0000256" key="7">
    <source>
        <dbReference type="ARBA" id="ARBA00023004"/>
    </source>
</evidence>
<dbReference type="PANTHER" id="PTHR24305:SF166">
    <property type="entry name" value="CYTOCHROME P450 12A4, MITOCHONDRIAL-RELATED"/>
    <property type="match status" value="1"/>
</dbReference>
<accession>A0A5D3B3Y3</accession>
<evidence type="ECO:0000256" key="9">
    <source>
        <dbReference type="PIRSR" id="PIRSR602403-1"/>
    </source>
</evidence>
<protein>
    <recommendedName>
        <fullName evidence="12">Cytochrome P450</fullName>
    </recommendedName>
</protein>
<keyword evidence="8" id="KW-0503">Monooxygenase</keyword>
<keyword evidence="6" id="KW-0560">Oxidoreductase</keyword>
<comment type="pathway">
    <text evidence="2">Secondary metabolite biosynthesis.</text>
</comment>
<dbReference type="InterPro" id="IPR050121">
    <property type="entry name" value="Cytochrome_P450_monoxygenase"/>
</dbReference>
<feature type="binding site" description="axial binding residue" evidence="9">
    <location>
        <position position="502"/>
    </location>
    <ligand>
        <name>heme</name>
        <dbReference type="ChEBI" id="CHEBI:30413"/>
    </ligand>
    <ligandPart>
        <name>Fe</name>
        <dbReference type="ChEBI" id="CHEBI:18248"/>
    </ligandPart>
</feature>
<dbReference type="GO" id="GO:0016705">
    <property type="term" value="F:oxidoreductase activity, acting on paired donors, with incorporation or reduction of molecular oxygen"/>
    <property type="evidence" value="ECO:0007669"/>
    <property type="project" value="InterPro"/>
</dbReference>
<comment type="cofactor">
    <cofactor evidence="1 9">
        <name>heme</name>
        <dbReference type="ChEBI" id="CHEBI:30413"/>
    </cofactor>
</comment>
<keyword evidence="11" id="KW-1185">Reference proteome</keyword>
<comment type="caution">
    <text evidence="10">The sequence shown here is derived from an EMBL/GenBank/DDBJ whole genome shotgun (WGS) entry which is preliminary data.</text>
</comment>
<evidence type="ECO:0000256" key="6">
    <source>
        <dbReference type="ARBA" id="ARBA00023002"/>
    </source>
</evidence>
<keyword evidence="5 9" id="KW-0479">Metal-binding</keyword>
<keyword evidence="4 9" id="KW-0349">Heme</keyword>
<dbReference type="GO" id="GO:0005506">
    <property type="term" value="F:iron ion binding"/>
    <property type="evidence" value="ECO:0007669"/>
    <property type="project" value="InterPro"/>
</dbReference>
<dbReference type="GO" id="GO:0004497">
    <property type="term" value="F:monooxygenase activity"/>
    <property type="evidence" value="ECO:0007669"/>
    <property type="project" value="UniProtKB-KW"/>
</dbReference>
<reference evidence="10 11" key="1">
    <citation type="submission" date="2017-05" db="EMBL/GenBank/DDBJ databases">
        <title>The Genome Sequence of Tsuchiyaea wingfieldii DSM 27421.</title>
        <authorList>
            <person name="Cuomo C."/>
            <person name="Passer A."/>
            <person name="Billmyre B."/>
            <person name="Heitman J."/>
        </authorList>
    </citation>
    <scope>NUCLEOTIDE SEQUENCE [LARGE SCALE GENOMIC DNA]</scope>
    <source>
        <strain evidence="10 11">DSM 27421</strain>
    </source>
</reference>
<comment type="similarity">
    <text evidence="3">Belongs to the cytochrome P450 family.</text>
</comment>
<dbReference type="PANTHER" id="PTHR24305">
    <property type="entry name" value="CYTOCHROME P450"/>
    <property type="match status" value="1"/>
</dbReference>
<dbReference type="InterPro" id="IPR001128">
    <property type="entry name" value="Cyt_P450"/>
</dbReference>
<dbReference type="Proteomes" id="UP000322245">
    <property type="component" value="Unassembled WGS sequence"/>
</dbReference>
<evidence type="ECO:0000256" key="5">
    <source>
        <dbReference type="ARBA" id="ARBA00022723"/>
    </source>
</evidence>
<dbReference type="EMBL" id="NIDF01000018">
    <property type="protein sequence ID" value="TYJ56890.1"/>
    <property type="molecule type" value="Genomic_DNA"/>
</dbReference>
<evidence type="ECO:0008006" key="12">
    <source>
        <dbReference type="Google" id="ProtNLM"/>
    </source>
</evidence>
<dbReference type="PRINTS" id="PR00385">
    <property type="entry name" value="P450"/>
</dbReference>
<evidence type="ECO:0000256" key="3">
    <source>
        <dbReference type="ARBA" id="ARBA00010617"/>
    </source>
</evidence>
<evidence type="ECO:0000256" key="2">
    <source>
        <dbReference type="ARBA" id="ARBA00005179"/>
    </source>
</evidence>
<dbReference type="InterPro" id="IPR002403">
    <property type="entry name" value="Cyt_P450_E_grp-IV"/>
</dbReference>
<evidence type="ECO:0000256" key="1">
    <source>
        <dbReference type="ARBA" id="ARBA00001971"/>
    </source>
</evidence>
<keyword evidence="7 9" id="KW-0408">Iron</keyword>